<dbReference type="Proteomes" id="UP001530400">
    <property type="component" value="Unassembled WGS sequence"/>
</dbReference>
<keyword evidence="1 2" id="KW-0732">Signal</keyword>
<dbReference type="Pfam" id="PF00094">
    <property type="entry name" value="VWD"/>
    <property type="match status" value="1"/>
</dbReference>
<dbReference type="PANTHER" id="PTHR36220">
    <property type="entry name" value="UNNAMED PRODUCT"/>
    <property type="match status" value="1"/>
</dbReference>
<dbReference type="InterPro" id="IPR028994">
    <property type="entry name" value="Integrin_alpha_N"/>
</dbReference>
<dbReference type="InterPro" id="IPR001846">
    <property type="entry name" value="VWF_type-D"/>
</dbReference>
<evidence type="ECO:0000259" key="3">
    <source>
        <dbReference type="PROSITE" id="PS51233"/>
    </source>
</evidence>
<reference evidence="4 5" key="1">
    <citation type="submission" date="2024-10" db="EMBL/GenBank/DDBJ databases">
        <title>Updated reference genomes for cyclostephanoid diatoms.</title>
        <authorList>
            <person name="Roberts W.R."/>
            <person name="Alverson A.J."/>
        </authorList>
    </citation>
    <scope>NUCLEOTIDE SEQUENCE [LARGE SCALE GENOMIC DNA]</scope>
    <source>
        <strain evidence="4 5">AJA010-31</strain>
    </source>
</reference>
<sequence>MKVRSAAVWVLSAWLRGLGTNSFASAQPPAWEIKAEIMPDELDSRLGWSIDVSGNTLIAGSWHNKQYWNETSNAWEGKHRLPGSATVFVRTSADSNVEWEQQGEPLVVDDGEGGSYYGYRVALDGDTALISATNTMSILARLFVFERSDGVWEQTKMLHADSDVYDDWNDDYDDWHIPRIALDGDTAVVGQTFDGNDMWDEKTGSWVSSHGRVFVYTRSNDGTWIDVPQVLDAGSDKASGDYFGDAVAISGNRMIVGASEKGSIKLNQDDSCCDQRGKVYAFVKAGGVWVQDGEPLKPDDEVTDQRYHFGAYIALDGDTALIGHDSDTWGTNWDEETQQSFSVDQIVYVFTRSAGGWVQTRKLLSSKMHTDSQEDWVHHGFGRGVELRGNRALIWGGWYDVIFLENWEFVETENGWMYPSSSSCQRCDMLALGSDAIFVGSSSINDEHQTGRVGVVDNHSVLPLGRDGITFLGSFVGPTPQGPVLSFGFTTGYGRKFDFMLLQKDCNKPIENLTSIFDIQVFKYRWNMTEHGYNPHVVTSNPKLIVNNAIYNKKEETVEVCVKVLVDSVVKYQEVVEFHHAIAAGPFTFMGSRTSRNSILASYVIEKELVTIFRTELLQKNCSSPITDTNITTELHHSLQYWDDRYNFTDFRYTLDPNTVRDSVIFDQATSTIQVCHMAWLGNSNNKTKQIITIKVPTPGTFAGMFGDPHIVTFDGLQYDCQAAGEFTTLMSFEDQTFKIQERFTAVDTNSCGQASVSTGVAFRDTDKPVVQISTPRAGGTSSLNEVNGCPIDLYVDGEAQYLDIDLTSSNIELVQENDRVKIKHTDTYVALDVVVRASASFGCYIMVQVALPGSFRDGETLLGLLGTPNEDETDDWRTSSGEVLPAPATEAESLFSPAYSYCVENWCVGEEDDSLFTYGTGESFQDINHCGVPFSSEVENAVLDLVGEPALNQELADACGGSLVCLVDGVCGGVSDALEALANEQEIIETQVEIKAAIFPREEVKVENVVTIAEEKETNKPVIQTPTAPDTADPFWYPAWDKGSTESVCLNDGEASQHAKLTGMLFSFSIRLECDRILINTFTCTLGLFFLTSREACCERFYRWDKATCLGEAAATPPGFYPNWGYPEQKCLNSTAQIGQANSLPDYMMNNPQQWMYPDIEGCCKKYYSWNVHGCIIESGGTSKKLTPPGFYPNWGYSDDKCLNSTAQIGQDNSLPDYMANNPRQWIYDDIEGCCKKYYSWDVNSCIVKSGGTVTIEYTNKWYVNQDEQICQQDCLEDPSAPTCGGAVEAWNGLYDSVEACCAYKLYWIPSATCVHQSILKPVTGTKKWYVDWVLQKCVKDCDSGDSCGGLAKTFNTLYDDVEICCSKLFWKDRSKCV</sequence>
<dbReference type="InterPro" id="IPR013517">
    <property type="entry name" value="FG-GAP"/>
</dbReference>
<evidence type="ECO:0000313" key="4">
    <source>
        <dbReference type="EMBL" id="KAL3767631.1"/>
    </source>
</evidence>
<accession>A0ABD3N096</accession>
<keyword evidence="5" id="KW-1185">Reference proteome</keyword>
<protein>
    <recommendedName>
        <fullName evidence="3">VWFD domain-containing protein</fullName>
    </recommendedName>
</protein>
<evidence type="ECO:0000256" key="2">
    <source>
        <dbReference type="SAM" id="SignalP"/>
    </source>
</evidence>
<evidence type="ECO:0000256" key="1">
    <source>
        <dbReference type="ARBA" id="ARBA00022729"/>
    </source>
</evidence>
<organism evidence="4 5">
    <name type="scientific">Cyclotella atomus</name>
    <dbReference type="NCBI Taxonomy" id="382360"/>
    <lineage>
        <taxon>Eukaryota</taxon>
        <taxon>Sar</taxon>
        <taxon>Stramenopiles</taxon>
        <taxon>Ochrophyta</taxon>
        <taxon>Bacillariophyta</taxon>
        <taxon>Coscinodiscophyceae</taxon>
        <taxon>Thalassiosirophycidae</taxon>
        <taxon>Stephanodiscales</taxon>
        <taxon>Stephanodiscaceae</taxon>
        <taxon>Cyclotella</taxon>
    </lineage>
</organism>
<feature type="domain" description="VWFD" evidence="3">
    <location>
        <begin position="701"/>
        <end position="904"/>
    </location>
</feature>
<dbReference type="Pfam" id="PF14312">
    <property type="entry name" value="FG-GAP_2"/>
    <property type="match status" value="1"/>
</dbReference>
<proteinExistence type="predicted"/>
<dbReference type="PROSITE" id="PS51233">
    <property type="entry name" value="VWFD"/>
    <property type="match status" value="1"/>
</dbReference>
<feature type="signal peptide" evidence="2">
    <location>
        <begin position="1"/>
        <end position="26"/>
    </location>
</feature>
<dbReference type="EMBL" id="JALLPJ020001361">
    <property type="protein sequence ID" value="KAL3767631.1"/>
    <property type="molecule type" value="Genomic_DNA"/>
</dbReference>
<evidence type="ECO:0000313" key="5">
    <source>
        <dbReference type="Proteomes" id="UP001530400"/>
    </source>
</evidence>
<name>A0ABD3N096_9STRA</name>
<gene>
    <name evidence="4" type="ORF">ACHAWO_011096</name>
</gene>
<comment type="caution">
    <text evidence="4">The sequence shown here is derived from an EMBL/GenBank/DDBJ whole genome shotgun (WGS) entry which is preliminary data.</text>
</comment>
<feature type="chain" id="PRO_5044750350" description="VWFD domain-containing protein" evidence="2">
    <location>
        <begin position="27"/>
        <end position="1379"/>
    </location>
</feature>
<dbReference type="Gene3D" id="2.130.10.130">
    <property type="entry name" value="Integrin alpha, N-terminal"/>
    <property type="match status" value="1"/>
</dbReference>
<dbReference type="PANTHER" id="PTHR36220:SF1">
    <property type="entry name" value="GAMMA TUBULIN COMPLEX COMPONENT C-TERMINAL DOMAIN-CONTAINING PROTEIN"/>
    <property type="match status" value="1"/>
</dbReference>